<dbReference type="eggNOG" id="COG4251">
    <property type="taxonomic scope" value="Bacteria"/>
</dbReference>
<dbReference type="CDD" id="cd00082">
    <property type="entry name" value="HisKA"/>
    <property type="match status" value="1"/>
</dbReference>
<dbReference type="SUPFAM" id="SSF55785">
    <property type="entry name" value="PYP-like sensor domain (PAS domain)"/>
    <property type="match status" value="2"/>
</dbReference>
<dbReference type="Gene3D" id="1.10.287.130">
    <property type="match status" value="1"/>
</dbReference>
<keyword evidence="8" id="KW-1185">Reference proteome</keyword>
<name>D2QJI2_SPILD</name>
<dbReference type="EMBL" id="CP001769">
    <property type="protein sequence ID" value="ADB38895.1"/>
    <property type="molecule type" value="Genomic_DNA"/>
</dbReference>
<dbReference type="Gene3D" id="3.30.450.20">
    <property type="entry name" value="PAS domain"/>
    <property type="match status" value="2"/>
</dbReference>
<comment type="catalytic activity">
    <reaction evidence="1">
        <text>ATP + protein L-histidine = ADP + protein N-phospho-L-histidine.</text>
        <dbReference type="EC" id="2.7.13.3"/>
    </reaction>
</comment>
<dbReference type="Gene3D" id="3.30.565.10">
    <property type="entry name" value="Histidine kinase-like ATPase, C-terminal domain"/>
    <property type="match status" value="1"/>
</dbReference>
<accession>D2QJI2</accession>
<dbReference type="SUPFAM" id="SSF47384">
    <property type="entry name" value="Homodimeric domain of signal transducing histidine kinase"/>
    <property type="match status" value="1"/>
</dbReference>
<keyword evidence="4" id="KW-0808">Transferase</keyword>
<dbReference type="InterPro" id="IPR036890">
    <property type="entry name" value="HATPase_C_sf"/>
</dbReference>
<dbReference type="EC" id="2.7.13.3" evidence="2"/>
<dbReference type="Pfam" id="PF08448">
    <property type="entry name" value="PAS_4"/>
    <property type="match status" value="1"/>
</dbReference>
<dbReference type="InterPro" id="IPR003594">
    <property type="entry name" value="HATPase_dom"/>
</dbReference>
<evidence type="ECO:0000256" key="5">
    <source>
        <dbReference type="ARBA" id="ARBA00022777"/>
    </source>
</evidence>
<keyword evidence="3" id="KW-0597">Phosphoprotein</keyword>
<evidence type="ECO:0000313" key="7">
    <source>
        <dbReference type="EMBL" id="ADB38895.1"/>
    </source>
</evidence>
<dbReference type="HOGENOM" id="CLU_000445_114_71_10"/>
<dbReference type="PANTHER" id="PTHR43304">
    <property type="entry name" value="PHYTOCHROME-LIKE PROTEIN CPH1"/>
    <property type="match status" value="1"/>
</dbReference>
<dbReference type="KEGG" id="sli:Slin_2882"/>
<dbReference type="InterPro" id="IPR004358">
    <property type="entry name" value="Sig_transdc_His_kin-like_C"/>
</dbReference>
<dbReference type="STRING" id="504472.Slin_2882"/>
<dbReference type="InterPro" id="IPR005467">
    <property type="entry name" value="His_kinase_dom"/>
</dbReference>
<keyword evidence="5 7" id="KW-0418">Kinase</keyword>
<evidence type="ECO:0000313" key="8">
    <source>
        <dbReference type="Proteomes" id="UP000002028"/>
    </source>
</evidence>
<protein>
    <recommendedName>
        <fullName evidence="2">histidine kinase</fullName>
        <ecNumber evidence="2">2.7.13.3</ecNumber>
    </recommendedName>
</protein>
<dbReference type="AlphaFoldDB" id="D2QJI2"/>
<sequence>MHDQWPSDGVLNRSPEAVRLALAAFDASLNSIVSMTAIRDDNGQIVDFRMQTANKSVEQSLAMTPDKIIGTRLLETFPGNLESGLFDIYVRVVTTGKPEQTTQYYKDDKGLEAWFTVSAVLQEPETVVVTFMNVTDSKQAELALKRQADLFQTVLDHVQAAISLHEAIRDSNNKIVDFRTVMANRRAKLMWGDLAEPIMNQTFTEVASTEQLKQDFIKYIRVVETGEPDLTEFNIGEQWWLRMTARSGDGVVISNMNISENRHYRQQLEAANTELKRSNEDLQSFAYIASHDLQEPLRKIQAFGDILKEQYSPLLDAEGQYMIDRMQSAAERMSSLIRDLLDYSRIASQRDMFHSFSLTRLLEDIIEDLWHPIQHTHARIELGGGHPLPDLIGDRFQLRQLFQNLLSNALKFYRTDEDGRPVPPLITVLARGTKAVDLPADVQQDLPANQQLFWVVSVADNGIGFDQKHADLVFEVFKRLHTRQEFDGTGVGLAVVKKVVEQHGGAIRVQSELGKGTTFTIYLPAYIG</sequence>
<dbReference type="Proteomes" id="UP000002028">
    <property type="component" value="Chromosome"/>
</dbReference>
<dbReference type="InterPro" id="IPR036097">
    <property type="entry name" value="HisK_dim/P_sf"/>
</dbReference>
<dbReference type="InterPro" id="IPR013656">
    <property type="entry name" value="PAS_4"/>
</dbReference>
<dbReference type="PROSITE" id="PS50109">
    <property type="entry name" value="HIS_KIN"/>
    <property type="match status" value="1"/>
</dbReference>
<proteinExistence type="predicted"/>
<dbReference type="SUPFAM" id="SSF55874">
    <property type="entry name" value="ATPase domain of HSP90 chaperone/DNA topoisomerase II/histidine kinase"/>
    <property type="match status" value="1"/>
</dbReference>
<dbReference type="SMART" id="SM00388">
    <property type="entry name" value="HisKA"/>
    <property type="match status" value="1"/>
</dbReference>
<dbReference type="Pfam" id="PF02518">
    <property type="entry name" value="HATPase_c"/>
    <property type="match status" value="1"/>
</dbReference>
<dbReference type="Pfam" id="PF00512">
    <property type="entry name" value="HisKA"/>
    <property type="match status" value="1"/>
</dbReference>
<evidence type="ECO:0000256" key="1">
    <source>
        <dbReference type="ARBA" id="ARBA00000085"/>
    </source>
</evidence>
<evidence type="ECO:0000256" key="4">
    <source>
        <dbReference type="ARBA" id="ARBA00022679"/>
    </source>
</evidence>
<organism evidence="7 8">
    <name type="scientific">Spirosoma linguale (strain ATCC 33905 / DSM 74 / LMG 10896 / Claus 1)</name>
    <dbReference type="NCBI Taxonomy" id="504472"/>
    <lineage>
        <taxon>Bacteria</taxon>
        <taxon>Pseudomonadati</taxon>
        <taxon>Bacteroidota</taxon>
        <taxon>Cytophagia</taxon>
        <taxon>Cytophagales</taxon>
        <taxon>Cytophagaceae</taxon>
        <taxon>Spirosoma</taxon>
    </lineage>
</organism>
<evidence type="ECO:0000259" key="6">
    <source>
        <dbReference type="PROSITE" id="PS50109"/>
    </source>
</evidence>
<dbReference type="PANTHER" id="PTHR43304:SF1">
    <property type="entry name" value="PAC DOMAIN-CONTAINING PROTEIN"/>
    <property type="match status" value="1"/>
</dbReference>
<evidence type="ECO:0000256" key="2">
    <source>
        <dbReference type="ARBA" id="ARBA00012438"/>
    </source>
</evidence>
<reference evidence="7 8" key="1">
    <citation type="journal article" date="2010" name="Stand. Genomic Sci.">
        <title>Complete genome sequence of Spirosoma linguale type strain (1).</title>
        <authorList>
            <person name="Lail K."/>
            <person name="Sikorski J."/>
            <person name="Saunders E."/>
            <person name="Lapidus A."/>
            <person name="Glavina Del Rio T."/>
            <person name="Copeland A."/>
            <person name="Tice H."/>
            <person name="Cheng J.-F."/>
            <person name="Lucas S."/>
            <person name="Nolan M."/>
            <person name="Bruce D."/>
            <person name="Goodwin L."/>
            <person name="Pitluck S."/>
            <person name="Ivanova N."/>
            <person name="Mavromatis K."/>
            <person name="Ovchinnikova G."/>
            <person name="Pati A."/>
            <person name="Chen A."/>
            <person name="Palaniappan K."/>
            <person name="Land M."/>
            <person name="Hauser L."/>
            <person name="Chang Y.-J."/>
            <person name="Jeffries C.D."/>
            <person name="Chain P."/>
            <person name="Brettin T."/>
            <person name="Detter J.C."/>
            <person name="Schuetze A."/>
            <person name="Rohde M."/>
            <person name="Tindall B.J."/>
            <person name="Goeker M."/>
            <person name="Bristow J."/>
            <person name="Eisen J.A."/>
            <person name="Markowitz V."/>
            <person name="Hugenholtz P."/>
            <person name="Kyrpides N.C."/>
            <person name="Klenk H.-P."/>
            <person name="Chen F."/>
        </authorList>
    </citation>
    <scope>NUCLEOTIDE SEQUENCE [LARGE SCALE GENOMIC DNA]</scope>
    <source>
        <strain evidence="8">ATCC 33905 / DSM 74 / LMG 10896 / Claus 1</strain>
    </source>
</reference>
<gene>
    <name evidence="7" type="ordered locus">Slin_2882</name>
</gene>
<dbReference type="GO" id="GO:0000155">
    <property type="term" value="F:phosphorelay sensor kinase activity"/>
    <property type="evidence" value="ECO:0007669"/>
    <property type="project" value="InterPro"/>
</dbReference>
<evidence type="ECO:0000256" key="3">
    <source>
        <dbReference type="ARBA" id="ARBA00022553"/>
    </source>
</evidence>
<dbReference type="InterPro" id="IPR052162">
    <property type="entry name" value="Sensor_kinase/Photoreceptor"/>
</dbReference>
<dbReference type="SMART" id="SM00387">
    <property type="entry name" value="HATPase_c"/>
    <property type="match status" value="1"/>
</dbReference>
<feature type="domain" description="Histidine kinase" evidence="6">
    <location>
        <begin position="288"/>
        <end position="527"/>
    </location>
</feature>
<dbReference type="InterPro" id="IPR003661">
    <property type="entry name" value="HisK_dim/P_dom"/>
</dbReference>
<dbReference type="InterPro" id="IPR035965">
    <property type="entry name" value="PAS-like_dom_sf"/>
</dbReference>
<dbReference type="PRINTS" id="PR00344">
    <property type="entry name" value="BCTRLSENSOR"/>
</dbReference>